<evidence type="ECO:0000256" key="13">
    <source>
        <dbReference type="SAM" id="MobiDB-lite"/>
    </source>
</evidence>
<evidence type="ECO:0000256" key="12">
    <source>
        <dbReference type="PIRSR" id="PIRSR000615-3"/>
    </source>
</evidence>
<dbReference type="GO" id="GO:0017148">
    <property type="term" value="P:negative regulation of translation"/>
    <property type="evidence" value="ECO:0007669"/>
    <property type="project" value="UniProtKB-KW"/>
</dbReference>
<evidence type="ECO:0000256" key="4">
    <source>
        <dbReference type="ARBA" id="ARBA00022741"/>
    </source>
</evidence>
<evidence type="ECO:0000256" key="7">
    <source>
        <dbReference type="ARBA" id="ARBA00023193"/>
    </source>
</evidence>
<dbReference type="PROSITE" id="PS50011">
    <property type="entry name" value="PROTEIN_KINASE_DOM"/>
    <property type="match status" value="1"/>
</dbReference>
<dbReference type="Pfam" id="PF00069">
    <property type="entry name" value="Pkinase"/>
    <property type="match status" value="1"/>
</dbReference>
<dbReference type="InterPro" id="IPR050339">
    <property type="entry name" value="CC_SR_Kinase"/>
</dbReference>
<dbReference type="GO" id="GO:0005737">
    <property type="term" value="C:cytoplasm"/>
    <property type="evidence" value="ECO:0007669"/>
    <property type="project" value="TreeGrafter"/>
</dbReference>
<protein>
    <recommendedName>
        <fullName evidence="1">non-specific serine/threonine protein kinase</fullName>
        <ecNumber evidence="1">2.7.11.1</ecNumber>
    </recommendedName>
</protein>
<dbReference type="GO" id="GO:0005524">
    <property type="term" value="F:ATP binding"/>
    <property type="evidence" value="ECO:0007669"/>
    <property type="project" value="UniProtKB-KW"/>
</dbReference>
<reference evidence="15 16" key="1">
    <citation type="journal article" date="2013" name="PLoS ONE">
        <title>Predicting the Proteins of Angomonas deanei, Strigomonas culicis and Their Respective Endosymbionts Reveals New Aspects of the Trypanosomatidae Family.</title>
        <authorList>
            <person name="Motta M.C."/>
            <person name="Martins A.C."/>
            <person name="de Souza S.S."/>
            <person name="Catta-Preta C.M."/>
            <person name="Silva R."/>
            <person name="Klein C.C."/>
            <person name="de Almeida L.G."/>
            <person name="de Lima Cunha O."/>
            <person name="Ciapina L.P."/>
            <person name="Brocchi M."/>
            <person name="Colabardini A.C."/>
            <person name="de Araujo Lima B."/>
            <person name="Machado C.R."/>
            <person name="de Almeida Soares C.M."/>
            <person name="Probst C.M."/>
            <person name="de Menezes C.B."/>
            <person name="Thompson C.E."/>
            <person name="Bartholomeu D.C."/>
            <person name="Gradia D.F."/>
            <person name="Pavoni D.P."/>
            <person name="Grisard E.C."/>
            <person name="Fantinatti-Garboggini F."/>
            <person name="Marchini F.K."/>
            <person name="Rodrigues-Luiz G.F."/>
            <person name="Wagner G."/>
            <person name="Goldman G.H."/>
            <person name="Fietto J.L."/>
            <person name="Elias M.C."/>
            <person name="Goldman M.H."/>
            <person name="Sagot M.F."/>
            <person name="Pereira M."/>
            <person name="Stoco P.H."/>
            <person name="de Mendonca-Neto R.P."/>
            <person name="Teixeira S.M."/>
            <person name="Maciel T.E."/>
            <person name="de Oliveira Mendes T.A."/>
            <person name="Urmenyi T.P."/>
            <person name="de Souza W."/>
            <person name="Schenkman S."/>
            <person name="de Vasconcelos A.T."/>
        </authorList>
    </citation>
    <scope>NUCLEOTIDE SEQUENCE [LARGE SCALE GENOMIC DNA]</scope>
</reference>
<dbReference type="EC" id="2.7.11.1" evidence="1"/>
<feature type="region of interest" description="Disordered" evidence="13">
    <location>
        <begin position="198"/>
        <end position="239"/>
    </location>
</feature>
<keyword evidence="12" id="KW-0460">Magnesium</keyword>
<keyword evidence="7" id="KW-0652">Protein synthesis inhibitor</keyword>
<sequence length="279" mass="30412">MLFIQTEYCALGTLADLLRSRTAVDRLDNLRNIKQVAEGLSYLHSKEIVHRDLKPTNIFVASNHVLKIGDFGLAKTKPPKASSAGELNPGILGNHEEASIVGGSPLYSSPEQTQGNAVLKPSDIFSLGIIAVELYCSFSTLHERIHVLTEAHHQRLPDEVRETYPERKLFFSMLNERPSKRPTIKKVLRTLNKIIDKEEKDSEDTDSVATDQQLGGAEEADADNSRLSTEHAHHGASVERGGLRCAGIALRQAAAVRRAEGGVAAAATPPGRCVRPVSL</sequence>
<dbReference type="AlphaFoldDB" id="S9UKT2"/>
<evidence type="ECO:0000256" key="1">
    <source>
        <dbReference type="ARBA" id="ARBA00012513"/>
    </source>
</evidence>
<organism evidence="15 16">
    <name type="scientific">Strigomonas culicis</name>
    <dbReference type="NCBI Taxonomy" id="28005"/>
    <lineage>
        <taxon>Eukaryota</taxon>
        <taxon>Discoba</taxon>
        <taxon>Euglenozoa</taxon>
        <taxon>Kinetoplastea</taxon>
        <taxon>Metakinetoplastina</taxon>
        <taxon>Trypanosomatida</taxon>
        <taxon>Trypanosomatidae</taxon>
        <taxon>Strigomonadinae</taxon>
        <taxon>Strigomonas</taxon>
    </lineage>
</organism>
<dbReference type="InterPro" id="IPR011009">
    <property type="entry name" value="Kinase-like_dom_sf"/>
</dbReference>
<evidence type="ECO:0000256" key="6">
    <source>
        <dbReference type="ARBA" id="ARBA00022840"/>
    </source>
</evidence>
<feature type="active site" description="Proton acceptor" evidence="11">
    <location>
        <position position="52"/>
    </location>
</feature>
<name>S9UKT2_9TRYP</name>
<keyword evidence="3" id="KW-0808">Transferase</keyword>
<evidence type="ECO:0000256" key="10">
    <source>
        <dbReference type="ARBA" id="ARBA00048977"/>
    </source>
</evidence>
<keyword evidence="5 15" id="KW-0418">Kinase</keyword>
<dbReference type="InterPro" id="IPR008271">
    <property type="entry name" value="Ser/Thr_kinase_AS"/>
</dbReference>
<dbReference type="InterPro" id="IPR000719">
    <property type="entry name" value="Prot_kinase_dom"/>
</dbReference>
<evidence type="ECO:0000256" key="8">
    <source>
        <dbReference type="ARBA" id="ARBA00037982"/>
    </source>
</evidence>
<dbReference type="GO" id="GO:0005634">
    <property type="term" value="C:nucleus"/>
    <property type="evidence" value="ECO:0007669"/>
    <property type="project" value="TreeGrafter"/>
</dbReference>
<keyword evidence="6" id="KW-0067">ATP-binding</keyword>
<accession>S9UKT2</accession>
<feature type="compositionally biased region" description="Basic and acidic residues" evidence="13">
    <location>
        <begin position="228"/>
        <end position="237"/>
    </location>
</feature>
<comment type="caution">
    <text evidence="15">The sequence shown here is derived from an EMBL/GenBank/DDBJ whole genome shotgun (WGS) entry which is preliminary data.</text>
</comment>
<dbReference type="GO" id="GO:0004694">
    <property type="term" value="F:eukaryotic translation initiation factor 2alpha kinase activity"/>
    <property type="evidence" value="ECO:0007669"/>
    <property type="project" value="TreeGrafter"/>
</dbReference>
<dbReference type="EMBL" id="ATMH01012290">
    <property type="protein sequence ID" value="EPY15281.1"/>
    <property type="molecule type" value="Genomic_DNA"/>
</dbReference>
<evidence type="ECO:0000256" key="3">
    <source>
        <dbReference type="ARBA" id="ARBA00022679"/>
    </source>
</evidence>
<proteinExistence type="inferred from homology"/>
<keyword evidence="2" id="KW-0723">Serine/threonine-protein kinase</keyword>
<comment type="catalytic activity">
    <reaction evidence="10">
        <text>L-seryl-[protein] + ATP = O-phospho-L-seryl-[protein] + ADP + H(+)</text>
        <dbReference type="Rhea" id="RHEA:17989"/>
        <dbReference type="Rhea" id="RHEA-COMP:9863"/>
        <dbReference type="Rhea" id="RHEA-COMP:11604"/>
        <dbReference type="ChEBI" id="CHEBI:15378"/>
        <dbReference type="ChEBI" id="CHEBI:29999"/>
        <dbReference type="ChEBI" id="CHEBI:30616"/>
        <dbReference type="ChEBI" id="CHEBI:83421"/>
        <dbReference type="ChEBI" id="CHEBI:456216"/>
        <dbReference type="EC" id="2.7.11.1"/>
    </reaction>
    <physiologicalReaction direction="left-to-right" evidence="10">
        <dbReference type="Rhea" id="RHEA:17990"/>
    </physiologicalReaction>
</comment>
<keyword evidence="4" id="KW-0547">Nucleotide-binding</keyword>
<gene>
    <name evidence="15" type="ORF">STCU_12165</name>
</gene>
<feature type="binding site" evidence="12">
    <location>
        <position position="70"/>
    </location>
    <ligand>
        <name>Mg(2+)</name>
        <dbReference type="ChEBI" id="CHEBI:18420"/>
    </ligand>
</feature>
<evidence type="ECO:0000256" key="2">
    <source>
        <dbReference type="ARBA" id="ARBA00022527"/>
    </source>
</evidence>
<evidence type="ECO:0000256" key="9">
    <source>
        <dbReference type="ARBA" id="ARBA00048659"/>
    </source>
</evidence>
<evidence type="ECO:0000313" key="16">
    <source>
        <dbReference type="Proteomes" id="UP000015354"/>
    </source>
</evidence>
<dbReference type="PANTHER" id="PTHR11042:SF160">
    <property type="entry name" value="EUKARYOTIC TRANSLATION INITIATION FACTOR 2-ALPHA KINASE 1"/>
    <property type="match status" value="1"/>
</dbReference>
<dbReference type="Proteomes" id="UP000015354">
    <property type="component" value="Unassembled WGS sequence"/>
</dbReference>
<dbReference type="GO" id="GO:0046872">
    <property type="term" value="F:metal ion binding"/>
    <property type="evidence" value="ECO:0007669"/>
    <property type="project" value="UniProtKB-KW"/>
</dbReference>
<evidence type="ECO:0000256" key="11">
    <source>
        <dbReference type="PIRSR" id="PIRSR000615-1"/>
    </source>
</evidence>
<comment type="similarity">
    <text evidence="8">Belongs to the protein kinase superfamily. Ser/Thr protein kinase family. GCN2 subfamily.</text>
</comment>
<evidence type="ECO:0000256" key="5">
    <source>
        <dbReference type="ARBA" id="ARBA00022777"/>
    </source>
</evidence>
<dbReference type="OrthoDB" id="278387at2759"/>
<evidence type="ECO:0000259" key="14">
    <source>
        <dbReference type="PROSITE" id="PS50011"/>
    </source>
</evidence>
<dbReference type="SMART" id="SM00220">
    <property type="entry name" value="S_TKc"/>
    <property type="match status" value="1"/>
</dbReference>
<feature type="binding site" evidence="12">
    <location>
        <position position="57"/>
    </location>
    <ligand>
        <name>Mg(2+)</name>
        <dbReference type="ChEBI" id="CHEBI:18420"/>
    </ligand>
</feature>
<keyword evidence="12" id="KW-0479">Metal-binding</keyword>
<dbReference type="PROSITE" id="PS00108">
    <property type="entry name" value="PROTEIN_KINASE_ST"/>
    <property type="match status" value="1"/>
</dbReference>
<dbReference type="PANTHER" id="PTHR11042">
    <property type="entry name" value="EUKARYOTIC TRANSLATION INITIATION FACTOR 2-ALPHA KINASE EIF2-ALPHA KINASE -RELATED"/>
    <property type="match status" value="1"/>
</dbReference>
<comment type="catalytic activity">
    <reaction evidence="9">
        <text>L-threonyl-[protein] + ATP = O-phospho-L-threonyl-[protein] + ADP + H(+)</text>
        <dbReference type="Rhea" id="RHEA:46608"/>
        <dbReference type="Rhea" id="RHEA-COMP:11060"/>
        <dbReference type="Rhea" id="RHEA-COMP:11605"/>
        <dbReference type="ChEBI" id="CHEBI:15378"/>
        <dbReference type="ChEBI" id="CHEBI:30013"/>
        <dbReference type="ChEBI" id="CHEBI:30616"/>
        <dbReference type="ChEBI" id="CHEBI:61977"/>
        <dbReference type="ChEBI" id="CHEBI:456216"/>
        <dbReference type="EC" id="2.7.11.1"/>
    </reaction>
    <physiologicalReaction direction="left-to-right" evidence="9">
        <dbReference type="Rhea" id="RHEA:46609"/>
    </physiologicalReaction>
</comment>
<dbReference type="Gene3D" id="1.10.510.10">
    <property type="entry name" value="Transferase(Phosphotransferase) domain 1"/>
    <property type="match status" value="1"/>
</dbReference>
<feature type="domain" description="Protein kinase" evidence="14">
    <location>
        <begin position="1"/>
        <end position="195"/>
    </location>
</feature>
<keyword evidence="16" id="KW-1185">Reference proteome</keyword>
<dbReference type="SUPFAM" id="SSF56112">
    <property type="entry name" value="Protein kinase-like (PK-like)"/>
    <property type="match status" value="1"/>
</dbReference>
<evidence type="ECO:0000313" key="15">
    <source>
        <dbReference type="EMBL" id="EPY15281.1"/>
    </source>
</evidence>